<evidence type="ECO:0000313" key="1">
    <source>
        <dbReference type="EMBL" id="MCO6394630.1"/>
    </source>
</evidence>
<name>A0AAW5HTA1_9CORY</name>
<dbReference type="RefSeq" id="WP_177224308.1">
    <property type="nucleotide sequence ID" value="NZ_JAEUWV010000007.1"/>
</dbReference>
<accession>A0AAW5HTA1</accession>
<dbReference type="AlphaFoldDB" id="A0AAW5HTA1"/>
<protein>
    <submittedName>
        <fullName evidence="1">Uncharacterized protein</fullName>
    </submittedName>
</protein>
<sequence>MPTTTFTPPQVMLPTEAMGDSGEFTGRWIVGLTMLHAAIIDGTLAQWVRRLEAS</sequence>
<dbReference type="Proteomes" id="UP001205920">
    <property type="component" value="Unassembled WGS sequence"/>
</dbReference>
<proteinExistence type="predicted"/>
<organism evidence="1 2">
    <name type="scientific">Corynebacterium lipophilum</name>
    <dbReference type="NCBI Taxonomy" id="2804918"/>
    <lineage>
        <taxon>Bacteria</taxon>
        <taxon>Bacillati</taxon>
        <taxon>Actinomycetota</taxon>
        <taxon>Actinomycetes</taxon>
        <taxon>Mycobacteriales</taxon>
        <taxon>Corynebacteriaceae</taxon>
        <taxon>Corynebacterium</taxon>
    </lineage>
</organism>
<evidence type="ECO:0000313" key="2">
    <source>
        <dbReference type="Proteomes" id="UP001205920"/>
    </source>
</evidence>
<gene>
    <name evidence="1" type="ORF">JMN37_06525</name>
</gene>
<dbReference type="EMBL" id="JAEUWV010000007">
    <property type="protein sequence ID" value="MCO6394630.1"/>
    <property type="molecule type" value="Genomic_DNA"/>
</dbReference>
<comment type="caution">
    <text evidence="1">The sequence shown here is derived from an EMBL/GenBank/DDBJ whole genome shotgun (WGS) entry which is preliminary data.</text>
</comment>
<reference evidence="1 2" key="1">
    <citation type="submission" date="2021-01" db="EMBL/GenBank/DDBJ databases">
        <title>Identification and Characterization of Corynebacterium sp.</title>
        <authorList>
            <person name="Luo Q."/>
            <person name="Qu P."/>
            <person name="Chen Q."/>
        </authorList>
    </citation>
    <scope>NUCLEOTIDE SEQUENCE [LARGE SCALE GENOMIC DNA]</scope>
    <source>
        <strain evidence="1 2">MC-18</strain>
    </source>
</reference>
<keyword evidence="2" id="KW-1185">Reference proteome</keyword>